<dbReference type="AlphaFoldDB" id="A0A2W2CPM7"/>
<keyword evidence="1" id="KW-0472">Membrane</keyword>
<gene>
    <name evidence="2" type="ORF">C1I93_23255</name>
</gene>
<feature type="transmembrane region" description="Helical" evidence="1">
    <location>
        <begin position="192"/>
        <end position="212"/>
    </location>
</feature>
<keyword evidence="3" id="KW-1185">Reference proteome</keyword>
<sequence length="244" mass="25605">MQLEPTTGAPVDALPRRVPVRPAGHRYAPDAATPDDDDAFWAPIEEVHWDGTPVRPEATGDTAPWWRRAWPKRRRRAAGSHPPDPLPGLAALVGLSLAATFFAWVSAGPFWVAVGHATSGTVVVTECSGGGLSQRCRGIFAAADDAFRSHGVRISGVPAHRTAAGEALPARVTGPDGGTAYVDRGAGVHLRWLLGLLAVLGCGVGIARWTGATRLSTPRARRRAVIASLAGPLAIMLGFLASAW</sequence>
<feature type="transmembrane region" description="Helical" evidence="1">
    <location>
        <begin position="86"/>
        <end position="105"/>
    </location>
</feature>
<reference evidence="2 3" key="1">
    <citation type="submission" date="2018-01" db="EMBL/GenBank/DDBJ databases">
        <title>Draft genome sequence of Jishengella endophytica.</title>
        <authorList>
            <person name="Sahin N."/>
            <person name="Ay H."/>
            <person name="Saygin H."/>
        </authorList>
    </citation>
    <scope>NUCLEOTIDE SEQUENCE [LARGE SCALE GENOMIC DNA]</scope>
    <source>
        <strain evidence="2 3">DSM 45430</strain>
    </source>
</reference>
<evidence type="ECO:0000313" key="2">
    <source>
        <dbReference type="EMBL" id="PZF90057.1"/>
    </source>
</evidence>
<dbReference type="OrthoDB" id="3386494at2"/>
<name>A0A2W2CPM7_9ACTN</name>
<evidence type="ECO:0000313" key="3">
    <source>
        <dbReference type="Proteomes" id="UP000248627"/>
    </source>
</evidence>
<proteinExistence type="predicted"/>
<keyword evidence="1" id="KW-0812">Transmembrane</keyword>
<accession>A0A2W2CPM7</accession>
<organism evidence="2 3">
    <name type="scientific">Micromonospora endophytica</name>
    <dbReference type="NCBI Taxonomy" id="515350"/>
    <lineage>
        <taxon>Bacteria</taxon>
        <taxon>Bacillati</taxon>
        <taxon>Actinomycetota</taxon>
        <taxon>Actinomycetes</taxon>
        <taxon>Micromonosporales</taxon>
        <taxon>Micromonosporaceae</taxon>
        <taxon>Micromonospora</taxon>
    </lineage>
</organism>
<dbReference type="Proteomes" id="UP000248627">
    <property type="component" value="Unassembled WGS sequence"/>
</dbReference>
<comment type="caution">
    <text evidence="2">The sequence shown here is derived from an EMBL/GenBank/DDBJ whole genome shotgun (WGS) entry which is preliminary data.</text>
</comment>
<evidence type="ECO:0000256" key="1">
    <source>
        <dbReference type="SAM" id="Phobius"/>
    </source>
</evidence>
<feature type="transmembrane region" description="Helical" evidence="1">
    <location>
        <begin position="224"/>
        <end position="243"/>
    </location>
</feature>
<protein>
    <submittedName>
        <fullName evidence="2">Uncharacterized protein</fullName>
    </submittedName>
</protein>
<keyword evidence="1" id="KW-1133">Transmembrane helix</keyword>
<dbReference type="EMBL" id="POTX01000201">
    <property type="protein sequence ID" value="PZF90057.1"/>
    <property type="molecule type" value="Genomic_DNA"/>
</dbReference>